<dbReference type="GO" id="GO:0005886">
    <property type="term" value="C:plasma membrane"/>
    <property type="evidence" value="ECO:0007669"/>
    <property type="project" value="UniProtKB-SubCell"/>
</dbReference>
<keyword evidence="9" id="KW-0443">Lipid metabolism</keyword>
<dbReference type="SUPFAM" id="SSF55729">
    <property type="entry name" value="Acyl-CoA N-acyltransferases (Nat)"/>
    <property type="match status" value="1"/>
</dbReference>
<evidence type="ECO:0000313" key="17">
    <source>
        <dbReference type="Proteomes" id="UP000314011"/>
    </source>
</evidence>
<reference evidence="16 17" key="1">
    <citation type="submission" date="2019-06" db="EMBL/GenBank/DDBJ databases">
        <title>Genome of new Rhodobacteraceae sp. SM1903.</title>
        <authorList>
            <person name="Ren X."/>
        </authorList>
    </citation>
    <scope>NUCLEOTIDE SEQUENCE [LARGE SCALE GENOMIC DNA]</scope>
    <source>
        <strain evidence="16 17">SM1903</strain>
    </source>
</reference>
<comment type="catalytic activity">
    <reaction evidence="13">
        <text>L-lysyl-tRNA(Lys) + a 1,2-diacyl-sn-glycero-3-phospho-(1'-sn-glycerol) = a 1,2-diacyl-sn-glycero-3-phospho-1'-(3'-O-L-lysyl)-sn-glycerol + tRNA(Lys)</text>
        <dbReference type="Rhea" id="RHEA:10668"/>
        <dbReference type="Rhea" id="RHEA-COMP:9696"/>
        <dbReference type="Rhea" id="RHEA-COMP:9697"/>
        <dbReference type="ChEBI" id="CHEBI:64716"/>
        <dbReference type="ChEBI" id="CHEBI:75792"/>
        <dbReference type="ChEBI" id="CHEBI:78442"/>
        <dbReference type="ChEBI" id="CHEBI:78529"/>
        <dbReference type="EC" id="2.3.2.3"/>
    </reaction>
</comment>
<evidence type="ECO:0000256" key="12">
    <source>
        <dbReference type="ARBA" id="ARBA00031899"/>
    </source>
</evidence>
<organism evidence="16 17">
    <name type="scientific">Pelagovum pacificum</name>
    <dbReference type="NCBI Taxonomy" id="2588711"/>
    <lineage>
        <taxon>Bacteria</taxon>
        <taxon>Pseudomonadati</taxon>
        <taxon>Pseudomonadota</taxon>
        <taxon>Alphaproteobacteria</taxon>
        <taxon>Rhodobacterales</taxon>
        <taxon>Paracoccaceae</taxon>
        <taxon>Pelagovum</taxon>
    </lineage>
</organism>
<feature type="transmembrane region" description="Helical" evidence="14">
    <location>
        <begin position="230"/>
        <end position="255"/>
    </location>
</feature>
<dbReference type="OrthoDB" id="145485at2"/>
<dbReference type="InterPro" id="IPR051211">
    <property type="entry name" value="PG_lysyltransferase"/>
</dbReference>
<name>A0A5C5GDM4_9RHOB</name>
<dbReference type="PANTHER" id="PTHR34697:SF2">
    <property type="entry name" value="PHOSPHATIDYLGLYCEROL LYSYLTRANSFERASE"/>
    <property type="match status" value="1"/>
</dbReference>
<dbReference type="GO" id="GO:0006629">
    <property type="term" value="P:lipid metabolic process"/>
    <property type="evidence" value="ECO:0007669"/>
    <property type="project" value="UniProtKB-KW"/>
</dbReference>
<evidence type="ECO:0000313" key="16">
    <source>
        <dbReference type="EMBL" id="TNY32600.1"/>
    </source>
</evidence>
<dbReference type="GO" id="GO:0046677">
    <property type="term" value="P:response to antibiotic"/>
    <property type="evidence" value="ECO:0007669"/>
    <property type="project" value="UniProtKB-KW"/>
</dbReference>
<dbReference type="Pfam" id="PF03706">
    <property type="entry name" value="LPG_synthase_TM"/>
    <property type="match status" value="1"/>
</dbReference>
<evidence type="ECO:0000256" key="6">
    <source>
        <dbReference type="ARBA" id="ARBA00022679"/>
    </source>
</evidence>
<keyword evidence="11" id="KW-0046">Antibiotic resistance</keyword>
<sequence>MTINRSAGLRPGARQLAGPLIGLALGAVLLRQLQGVDLADLLAALQQTGIGQLCGALLATAVSLVALGAYDVEIHATLGSDVGRGRARRAGWRAVAIGQVTGFGTLVGAMVRWRLLPDTSPARTLHVSTLVSLSFMVALLPLALIACLLWLPGIAPPLALLTAALSILAAVPAGLRKLRDHPRARKFLGRLDGPRFARLQLWTALDVGAAALALWFVITADGIPLGPVFAAYLVALGAGLLTNMPGGLGAFELALLALLPDIPQADLLAGILLFRALYHALPAMFAMRAVMRGGRPAVRSAGALRTEQLISAAPCAEWGLARQGALLYELHPGSAICTQTAPGILAVIGRSLGKMPLRALADLALQDGRRPVLYKCDARTAADARRAGWTVMRLAKEGRLDPSRHSTVGSACRQLRRKLRQADAAGVVCRTPVTLPLAEMADVAAEWAAQHGGERGFSMGRFEPGYVARQEVVIARDETGQLLGFVTFHAAPCGWTLDLMRHRADIPPGTMTALVHTAILAAKAAGCTRLSLAAVPDLPENLRGWKVLKAAGLTRFKATFAPSWTARYIAVRRPWDLPFALCSVAWQVHVGSGRDSLADAAGAETRDLEFDLPGAAWQQTAISPWSPSR</sequence>
<keyword evidence="10 14" id="KW-0472">Membrane</keyword>
<dbReference type="EC" id="2.3.2.3" evidence="3"/>
<feature type="transmembrane region" description="Helical" evidence="14">
    <location>
        <begin position="196"/>
        <end position="218"/>
    </location>
</feature>
<feature type="transmembrane region" description="Helical" evidence="14">
    <location>
        <begin position="12"/>
        <end position="30"/>
    </location>
</feature>
<feature type="transmembrane region" description="Helical" evidence="14">
    <location>
        <begin position="90"/>
        <end position="113"/>
    </location>
</feature>
<dbReference type="GO" id="GO:0055091">
    <property type="term" value="P:phospholipid homeostasis"/>
    <property type="evidence" value="ECO:0007669"/>
    <property type="project" value="TreeGrafter"/>
</dbReference>
<evidence type="ECO:0000256" key="10">
    <source>
        <dbReference type="ARBA" id="ARBA00023136"/>
    </source>
</evidence>
<evidence type="ECO:0000256" key="13">
    <source>
        <dbReference type="ARBA" id="ARBA00047540"/>
    </source>
</evidence>
<comment type="caution">
    <text evidence="16">The sequence shown here is derived from an EMBL/GenBank/DDBJ whole genome shotgun (WGS) entry which is preliminary data.</text>
</comment>
<evidence type="ECO:0000256" key="3">
    <source>
        <dbReference type="ARBA" id="ARBA00012014"/>
    </source>
</evidence>
<dbReference type="PANTHER" id="PTHR34697">
    <property type="entry name" value="PHOSPHATIDYLGLYCEROL LYSYLTRANSFERASE"/>
    <property type="match status" value="1"/>
</dbReference>
<feature type="transmembrane region" description="Helical" evidence="14">
    <location>
        <begin position="125"/>
        <end position="151"/>
    </location>
</feature>
<feature type="transmembrane region" description="Helical" evidence="14">
    <location>
        <begin position="157"/>
        <end position="175"/>
    </location>
</feature>
<evidence type="ECO:0000256" key="5">
    <source>
        <dbReference type="ARBA" id="ARBA00022475"/>
    </source>
</evidence>
<comment type="similarity">
    <text evidence="2">Belongs to the LPG synthase family.</text>
</comment>
<keyword evidence="8 14" id="KW-1133">Transmembrane helix</keyword>
<evidence type="ECO:0000256" key="4">
    <source>
        <dbReference type="ARBA" id="ARBA00021546"/>
    </source>
</evidence>
<evidence type="ECO:0000259" key="15">
    <source>
        <dbReference type="Pfam" id="PF09924"/>
    </source>
</evidence>
<gene>
    <name evidence="16" type="ORF">FHY64_04785</name>
</gene>
<keyword evidence="7 14" id="KW-0812">Transmembrane</keyword>
<feature type="transmembrane region" description="Helical" evidence="14">
    <location>
        <begin position="50"/>
        <end position="70"/>
    </location>
</feature>
<dbReference type="InterPro" id="IPR016181">
    <property type="entry name" value="Acyl_CoA_acyltransferase"/>
</dbReference>
<comment type="subcellular location">
    <subcellularLocation>
        <location evidence="1">Cell membrane</location>
        <topology evidence="1">Multi-pass membrane protein</topology>
    </subcellularLocation>
</comment>
<evidence type="ECO:0000256" key="1">
    <source>
        <dbReference type="ARBA" id="ARBA00004651"/>
    </source>
</evidence>
<dbReference type="EMBL" id="VFFF01000001">
    <property type="protein sequence ID" value="TNY32600.1"/>
    <property type="molecule type" value="Genomic_DNA"/>
</dbReference>
<dbReference type="RefSeq" id="WP_140193280.1">
    <property type="nucleotide sequence ID" value="NZ_CP065915.1"/>
</dbReference>
<evidence type="ECO:0000256" key="8">
    <source>
        <dbReference type="ARBA" id="ARBA00022989"/>
    </source>
</evidence>
<proteinExistence type="inferred from homology"/>
<evidence type="ECO:0000256" key="11">
    <source>
        <dbReference type="ARBA" id="ARBA00023251"/>
    </source>
</evidence>
<dbReference type="InterPro" id="IPR022791">
    <property type="entry name" value="L-PG_synthase/AglD"/>
</dbReference>
<keyword evidence="17" id="KW-1185">Reference proteome</keyword>
<dbReference type="Pfam" id="PF09924">
    <property type="entry name" value="LPG_synthase_C"/>
    <property type="match status" value="1"/>
</dbReference>
<evidence type="ECO:0000256" key="7">
    <source>
        <dbReference type="ARBA" id="ARBA00022692"/>
    </source>
</evidence>
<evidence type="ECO:0000256" key="2">
    <source>
        <dbReference type="ARBA" id="ARBA00008627"/>
    </source>
</evidence>
<dbReference type="InterPro" id="IPR024320">
    <property type="entry name" value="LPG_synthase_C"/>
</dbReference>
<dbReference type="AlphaFoldDB" id="A0A5C5GDM4"/>
<dbReference type="Proteomes" id="UP000314011">
    <property type="component" value="Unassembled WGS sequence"/>
</dbReference>
<evidence type="ECO:0000256" key="9">
    <source>
        <dbReference type="ARBA" id="ARBA00023098"/>
    </source>
</evidence>
<keyword evidence="6" id="KW-0808">Transferase</keyword>
<accession>A0A5C5GDM4</accession>
<protein>
    <recommendedName>
        <fullName evidence="4">Phosphatidylglycerol lysyltransferase</fullName>
        <ecNumber evidence="3">2.3.2.3</ecNumber>
    </recommendedName>
    <alternativeName>
        <fullName evidence="12">Lysylphosphatidylglycerol synthase</fullName>
    </alternativeName>
</protein>
<evidence type="ECO:0000256" key="14">
    <source>
        <dbReference type="SAM" id="Phobius"/>
    </source>
</evidence>
<feature type="domain" description="Phosphatidylglycerol lysyltransferase C-terminal" evidence="15">
    <location>
        <begin position="357"/>
        <end position="570"/>
    </location>
</feature>
<dbReference type="GO" id="GO:0050071">
    <property type="term" value="F:phosphatidylglycerol lysyltransferase activity"/>
    <property type="evidence" value="ECO:0007669"/>
    <property type="project" value="UniProtKB-EC"/>
</dbReference>
<keyword evidence="5" id="KW-1003">Cell membrane</keyword>